<evidence type="ECO:0000256" key="1">
    <source>
        <dbReference type="ARBA" id="ARBA00009437"/>
    </source>
</evidence>
<protein>
    <submittedName>
        <fullName evidence="6">LysR family transcriptional regulator</fullName>
    </submittedName>
</protein>
<evidence type="ECO:0000256" key="2">
    <source>
        <dbReference type="ARBA" id="ARBA00023015"/>
    </source>
</evidence>
<dbReference type="Pfam" id="PF00126">
    <property type="entry name" value="HTH_1"/>
    <property type="match status" value="1"/>
</dbReference>
<dbReference type="Proteomes" id="UP001169719">
    <property type="component" value="Unassembled WGS sequence"/>
</dbReference>
<dbReference type="PRINTS" id="PR00039">
    <property type="entry name" value="HTHLYSR"/>
</dbReference>
<dbReference type="InterPro" id="IPR036388">
    <property type="entry name" value="WH-like_DNA-bd_sf"/>
</dbReference>
<gene>
    <name evidence="6" type="ORF">QWJ08_08000</name>
</gene>
<evidence type="ECO:0000256" key="3">
    <source>
        <dbReference type="ARBA" id="ARBA00023125"/>
    </source>
</evidence>
<keyword evidence="4" id="KW-0804">Transcription</keyword>
<dbReference type="SUPFAM" id="SSF46785">
    <property type="entry name" value="Winged helix' DNA-binding domain"/>
    <property type="match status" value="1"/>
</dbReference>
<evidence type="ECO:0000259" key="5">
    <source>
        <dbReference type="PROSITE" id="PS50931"/>
    </source>
</evidence>
<evidence type="ECO:0000256" key="4">
    <source>
        <dbReference type="ARBA" id="ARBA00023163"/>
    </source>
</evidence>
<dbReference type="RefSeq" id="WP_289961456.1">
    <property type="nucleotide sequence ID" value="NZ_JAUEOZ010000001.1"/>
</dbReference>
<comment type="similarity">
    <text evidence="1">Belongs to the LysR transcriptional regulatory family.</text>
</comment>
<dbReference type="Pfam" id="PF03466">
    <property type="entry name" value="LysR_substrate"/>
    <property type="match status" value="1"/>
</dbReference>
<reference evidence="6" key="1">
    <citation type="submission" date="2024-05" db="EMBL/GenBank/DDBJ databases">
        <title>Genome Sequences of Four Agar- Degrading Marine Bacteria.</title>
        <authorList>
            <person name="Phillips E.K."/>
            <person name="Shaffer J.C."/>
            <person name="Henson M.W."/>
            <person name="Temperton B."/>
            <person name="Thrash C.J."/>
            <person name="Martin M.O."/>
        </authorList>
    </citation>
    <scope>NUCLEOTIDE SEQUENCE</scope>
    <source>
        <strain evidence="6">EKP203</strain>
    </source>
</reference>
<evidence type="ECO:0000313" key="6">
    <source>
        <dbReference type="EMBL" id="MDN2481336.1"/>
    </source>
</evidence>
<proteinExistence type="inferred from homology"/>
<dbReference type="EMBL" id="JAUEOZ010000001">
    <property type="protein sequence ID" value="MDN2481336.1"/>
    <property type="molecule type" value="Genomic_DNA"/>
</dbReference>
<dbReference type="PANTHER" id="PTHR30118:SF15">
    <property type="entry name" value="TRANSCRIPTIONAL REGULATORY PROTEIN"/>
    <property type="match status" value="1"/>
</dbReference>
<keyword evidence="2" id="KW-0805">Transcription regulation</keyword>
<evidence type="ECO:0000313" key="7">
    <source>
        <dbReference type="Proteomes" id="UP001169719"/>
    </source>
</evidence>
<keyword evidence="3" id="KW-0238">DNA-binding</keyword>
<dbReference type="PANTHER" id="PTHR30118">
    <property type="entry name" value="HTH-TYPE TRANSCRIPTIONAL REGULATOR LEUO-RELATED"/>
    <property type="match status" value="1"/>
</dbReference>
<dbReference type="InterPro" id="IPR000847">
    <property type="entry name" value="LysR_HTH_N"/>
</dbReference>
<dbReference type="Gene3D" id="1.10.10.10">
    <property type="entry name" value="Winged helix-like DNA-binding domain superfamily/Winged helix DNA-binding domain"/>
    <property type="match status" value="1"/>
</dbReference>
<dbReference type="PROSITE" id="PS50931">
    <property type="entry name" value="HTH_LYSR"/>
    <property type="match status" value="1"/>
</dbReference>
<organism evidence="6 7">
    <name type="scientific">Vibrio agarivorans</name>
    <dbReference type="NCBI Taxonomy" id="153622"/>
    <lineage>
        <taxon>Bacteria</taxon>
        <taxon>Pseudomonadati</taxon>
        <taxon>Pseudomonadota</taxon>
        <taxon>Gammaproteobacteria</taxon>
        <taxon>Vibrionales</taxon>
        <taxon>Vibrionaceae</taxon>
        <taxon>Vibrio</taxon>
    </lineage>
</organism>
<dbReference type="InterPro" id="IPR005119">
    <property type="entry name" value="LysR_subst-bd"/>
</dbReference>
<dbReference type="InterPro" id="IPR036390">
    <property type="entry name" value="WH_DNA-bd_sf"/>
</dbReference>
<dbReference type="Gene3D" id="3.40.190.10">
    <property type="entry name" value="Periplasmic binding protein-like II"/>
    <property type="match status" value="2"/>
</dbReference>
<dbReference type="InterPro" id="IPR050389">
    <property type="entry name" value="LysR-type_TF"/>
</dbReference>
<accession>A0ABT7Y000</accession>
<feature type="domain" description="HTH lysR-type" evidence="5">
    <location>
        <begin position="1"/>
        <end position="60"/>
    </location>
</feature>
<keyword evidence="7" id="KW-1185">Reference proteome</keyword>
<sequence length="308" mass="35265">MTKDYNLLKLLVTLYETRQTVATARKLNISQPTVSVMLKKLREQFSDELFVRHNNLLEPTQKCTSLVSKIPTLLDQLDALYTDETWSIDKQRGEVTLYFPTTLMAPIAAPLVAKLTQLAPEMTVTCHPWNDHSLNSLEQTRNAWGVGYLPMDTNKNVSEKPLPDDQFILVTRKDHPLSDNSLSNVLTYPICVSVIPGYIEASKVEMLIKKYKIEKSVSVRSSDTSMMIELIRQSDTVGVMSIKNMQLLQDTFKTYPLPSELYQDTFRRQCSLFCHLRDRHHPFTLWLYSEVEQLMSQTSSAAKPILNS</sequence>
<dbReference type="SUPFAM" id="SSF53850">
    <property type="entry name" value="Periplasmic binding protein-like II"/>
    <property type="match status" value="1"/>
</dbReference>
<name>A0ABT7Y000_9VIBR</name>
<comment type="caution">
    <text evidence="6">The sequence shown here is derived from an EMBL/GenBank/DDBJ whole genome shotgun (WGS) entry which is preliminary data.</text>
</comment>